<reference evidence="12 13" key="1">
    <citation type="submission" date="2010-05" db="EMBL/GenBank/DDBJ databases">
        <title>The Genome Sequence of Thecamonas trahens ATCC 50062.</title>
        <authorList>
            <consortium name="The Broad Institute Genome Sequencing Platform"/>
            <person name="Russ C."/>
            <person name="Cuomo C."/>
            <person name="Shea T."/>
            <person name="Young S.K."/>
            <person name="Zeng Q."/>
            <person name="Koehrsen M."/>
            <person name="Haas B."/>
            <person name="Borodovsky M."/>
            <person name="Guigo R."/>
            <person name="Alvarado L."/>
            <person name="Berlin A."/>
            <person name="Bochicchio J."/>
            <person name="Borenstein D."/>
            <person name="Chapman S."/>
            <person name="Chen Z."/>
            <person name="Freedman E."/>
            <person name="Gellesch M."/>
            <person name="Goldberg J."/>
            <person name="Griggs A."/>
            <person name="Gujja S."/>
            <person name="Heilman E."/>
            <person name="Heiman D."/>
            <person name="Hepburn T."/>
            <person name="Howarth C."/>
            <person name="Jen D."/>
            <person name="Larson L."/>
            <person name="Mehta T."/>
            <person name="Park D."/>
            <person name="Pearson M."/>
            <person name="Roberts A."/>
            <person name="Saif S."/>
            <person name="Shenoy N."/>
            <person name="Sisk P."/>
            <person name="Stolte C."/>
            <person name="Sykes S."/>
            <person name="Thomson T."/>
            <person name="Walk T."/>
            <person name="White J."/>
            <person name="Yandava C."/>
            <person name="Burger G."/>
            <person name="Gray M.W."/>
            <person name="Holland P.W.H."/>
            <person name="King N."/>
            <person name="Lang F.B.F."/>
            <person name="Roger A.J."/>
            <person name="Ruiz-Trillo I."/>
            <person name="Lander E."/>
            <person name="Nusbaum C."/>
        </authorList>
    </citation>
    <scope>NUCLEOTIDE SEQUENCE [LARGE SCALE GENOMIC DNA]</scope>
    <source>
        <strain evidence="12 13">ATCC 50062</strain>
    </source>
</reference>
<dbReference type="SMART" id="SM00239">
    <property type="entry name" value="C2"/>
    <property type="match status" value="1"/>
</dbReference>
<feature type="transmembrane region" description="Helical" evidence="10">
    <location>
        <begin position="531"/>
        <end position="551"/>
    </location>
</feature>
<dbReference type="InterPro" id="IPR013099">
    <property type="entry name" value="K_chnl_dom"/>
</dbReference>
<evidence type="ECO:0000256" key="3">
    <source>
        <dbReference type="ARBA" id="ARBA00022692"/>
    </source>
</evidence>
<feature type="transmembrane region" description="Helical" evidence="10">
    <location>
        <begin position="503"/>
        <end position="519"/>
    </location>
</feature>
<evidence type="ECO:0000256" key="6">
    <source>
        <dbReference type="ARBA" id="ARBA00023136"/>
    </source>
</evidence>
<keyword evidence="7 8" id="KW-0407">Ion channel</keyword>
<feature type="transmembrane region" description="Helical" evidence="10">
    <location>
        <begin position="42"/>
        <end position="61"/>
    </location>
</feature>
<feature type="transmembrane region" description="Helical" evidence="10">
    <location>
        <begin position="479"/>
        <end position="496"/>
    </location>
</feature>
<dbReference type="InterPro" id="IPR035892">
    <property type="entry name" value="C2_domain_sf"/>
</dbReference>
<dbReference type="GO" id="GO:0005886">
    <property type="term" value="C:plasma membrane"/>
    <property type="evidence" value="ECO:0007669"/>
    <property type="project" value="TreeGrafter"/>
</dbReference>
<dbReference type="InterPro" id="IPR003280">
    <property type="entry name" value="2pore_dom_K_chnl"/>
</dbReference>
<keyword evidence="4 10" id="KW-1133">Transmembrane helix</keyword>
<evidence type="ECO:0000256" key="2">
    <source>
        <dbReference type="ARBA" id="ARBA00022448"/>
    </source>
</evidence>
<dbReference type="PRINTS" id="PR01333">
    <property type="entry name" value="2POREKCHANEL"/>
</dbReference>
<evidence type="ECO:0000256" key="5">
    <source>
        <dbReference type="ARBA" id="ARBA00023065"/>
    </source>
</evidence>
<name>A0A0L0DF36_THETB</name>
<gene>
    <name evidence="12" type="ORF">AMSG_07212</name>
</gene>
<evidence type="ECO:0000256" key="4">
    <source>
        <dbReference type="ARBA" id="ARBA00022989"/>
    </source>
</evidence>
<organism evidence="12 13">
    <name type="scientific">Thecamonas trahens ATCC 50062</name>
    <dbReference type="NCBI Taxonomy" id="461836"/>
    <lineage>
        <taxon>Eukaryota</taxon>
        <taxon>Apusozoa</taxon>
        <taxon>Apusomonadida</taxon>
        <taxon>Apusomonadidae</taxon>
        <taxon>Thecamonas</taxon>
    </lineage>
</organism>
<dbReference type="Gene3D" id="2.60.40.150">
    <property type="entry name" value="C2 domain"/>
    <property type="match status" value="1"/>
</dbReference>
<dbReference type="EMBL" id="GL349463">
    <property type="protein sequence ID" value="KNC50957.1"/>
    <property type="molecule type" value="Genomic_DNA"/>
</dbReference>
<keyword evidence="2 8" id="KW-0813">Transport</keyword>
<dbReference type="GO" id="GO:0015271">
    <property type="term" value="F:outward rectifier potassium channel activity"/>
    <property type="evidence" value="ECO:0007669"/>
    <property type="project" value="TreeGrafter"/>
</dbReference>
<keyword evidence="13" id="KW-1185">Reference proteome</keyword>
<feature type="compositionally biased region" description="Acidic residues" evidence="9">
    <location>
        <begin position="596"/>
        <end position="627"/>
    </location>
</feature>
<keyword evidence="3 8" id="KW-0812">Transmembrane</keyword>
<evidence type="ECO:0000256" key="1">
    <source>
        <dbReference type="ARBA" id="ARBA00004141"/>
    </source>
</evidence>
<dbReference type="RefSeq" id="XP_013756653.1">
    <property type="nucleotide sequence ID" value="XM_013901199.1"/>
</dbReference>
<feature type="region of interest" description="Disordered" evidence="9">
    <location>
        <begin position="596"/>
        <end position="630"/>
    </location>
</feature>
<feature type="transmembrane region" description="Helical" evidence="10">
    <location>
        <begin position="705"/>
        <end position="725"/>
    </location>
</feature>
<keyword evidence="6 10" id="KW-0472">Membrane</keyword>
<proteinExistence type="inferred from homology"/>
<feature type="domain" description="C2" evidence="11">
    <location>
        <begin position="103"/>
        <end position="247"/>
    </location>
</feature>
<sequence>MLTLVASSSSWTSSWSSSHVFDFALPWDTSPLACLWAHASKLRLAAVLSGVAFVLGAGLFTHYEDLSFIDALYLTTAVMTTIGYGDISPATDAGKATVVVFSVTGVVVLGLLIDEMAESALARVKFVVDRMSLPKGTIDPYVRVSAADRAAIRVSCWRKAYEAAKWACCPNVLASPVWQTPVVRGSQRPMWDAVFVIPRAFTGGVREGVTLELWDWDRVNADDLVGTVYIPFHGRAHNLALPADVSSSTSSSSSVSETQPSEWIDVSCDLELTPEVAASPAVVEQLALLTPRVLISKRLTSTHMFLRVVGADDLPVTDSFAGRDALYNAFDAVKEISVAFLVFLAVVLGFGAIFYGLEEWSFFESVYWAFVTVFTIGLGDFAPTTQTSRGVFLVFAVGVLAVRGYAIAVATAIYNSRYAAHELFDDSPDGQNALAVARATGQPAFRPSKAPQLQWCNNRIGGFMRYFFDAPTLSEIRDLLFILVALIILALLSSLVTYAEDWSWFESVYFCVTLFGVGYGDLTPKTTAGRVFVIIYGFCAAILLSIAVAIVTKRRLSLDMEQLARMTSSSLSASGPDSDTSTSTLALTRYSIEYDASESDSHDDESDESDDTYDDDDDEEEEEEEESEYRCQCTSATWHEFSHWSGSAYLVVALIYLVSNLVAAGVFYGLESHITPYGNAVYFAVVTSSTVGFGDLSPRTTGGRLFFIVFAFFSLGLYAYLLTLFERASSELLEAKSSRVGLSEVAAKRRRLDPAVVAATRRKNLNREKVLALGEVLAATRGALPLPTDWVSFDSRPSSSSPSSSSYDA</sequence>
<dbReference type="eggNOG" id="KOG1418">
    <property type="taxonomic scope" value="Eukaryota"/>
</dbReference>
<dbReference type="Proteomes" id="UP000054408">
    <property type="component" value="Unassembled WGS sequence"/>
</dbReference>
<dbReference type="STRING" id="461836.A0A0L0DF36"/>
<protein>
    <recommendedName>
        <fullName evidence="11">C2 domain-containing protein</fullName>
    </recommendedName>
</protein>
<dbReference type="PANTHER" id="PTHR11003:SF291">
    <property type="entry name" value="IP11374P"/>
    <property type="match status" value="1"/>
</dbReference>
<feature type="transmembrane region" description="Helical" evidence="10">
    <location>
        <begin position="336"/>
        <end position="355"/>
    </location>
</feature>
<comment type="subcellular location">
    <subcellularLocation>
        <location evidence="1">Membrane</location>
        <topology evidence="1">Multi-pass membrane protein</topology>
    </subcellularLocation>
</comment>
<feature type="transmembrane region" description="Helical" evidence="10">
    <location>
        <begin position="93"/>
        <end position="113"/>
    </location>
</feature>
<dbReference type="GeneID" id="25566183"/>
<accession>A0A0L0DF36</accession>
<keyword evidence="5 8" id="KW-0406">Ion transport</keyword>
<evidence type="ECO:0000256" key="10">
    <source>
        <dbReference type="SAM" id="Phobius"/>
    </source>
</evidence>
<dbReference type="SUPFAM" id="SSF49562">
    <property type="entry name" value="C2 domain (Calcium/lipid-binding domain, CaLB)"/>
    <property type="match status" value="1"/>
</dbReference>
<dbReference type="CDD" id="cd00030">
    <property type="entry name" value="C2"/>
    <property type="match status" value="1"/>
</dbReference>
<dbReference type="GO" id="GO:0022841">
    <property type="term" value="F:potassium ion leak channel activity"/>
    <property type="evidence" value="ECO:0007669"/>
    <property type="project" value="TreeGrafter"/>
</dbReference>
<evidence type="ECO:0000259" key="11">
    <source>
        <dbReference type="PROSITE" id="PS50004"/>
    </source>
</evidence>
<comment type="similarity">
    <text evidence="8">Belongs to the two pore domain potassium channel (TC 1.A.1.8) family.</text>
</comment>
<dbReference type="Pfam" id="PF00168">
    <property type="entry name" value="C2"/>
    <property type="match status" value="1"/>
</dbReference>
<dbReference type="OrthoDB" id="297496at2759"/>
<dbReference type="AlphaFoldDB" id="A0A0L0DF36"/>
<feature type="transmembrane region" description="Helical" evidence="10">
    <location>
        <begin position="361"/>
        <end position="379"/>
    </location>
</feature>
<dbReference type="PROSITE" id="PS50004">
    <property type="entry name" value="C2"/>
    <property type="match status" value="1"/>
</dbReference>
<dbReference type="InterPro" id="IPR000008">
    <property type="entry name" value="C2_dom"/>
</dbReference>
<dbReference type="GO" id="GO:0030322">
    <property type="term" value="P:stabilization of membrane potential"/>
    <property type="evidence" value="ECO:0007669"/>
    <property type="project" value="TreeGrafter"/>
</dbReference>
<feature type="transmembrane region" description="Helical" evidence="10">
    <location>
        <begin position="391"/>
        <end position="414"/>
    </location>
</feature>
<dbReference type="Gene3D" id="1.10.287.70">
    <property type="match status" value="4"/>
</dbReference>
<feature type="transmembrane region" description="Helical" evidence="10">
    <location>
        <begin position="674"/>
        <end position="693"/>
    </location>
</feature>
<feature type="transmembrane region" description="Helical" evidence="10">
    <location>
        <begin position="648"/>
        <end position="668"/>
    </location>
</feature>
<dbReference type="Pfam" id="PF07885">
    <property type="entry name" value="Ion_trans_2"/>
    <property type="match status" value="4"/>
</dbReference>
<evidence type="ECO:0000256" key="7">
    <source>
        <dbReference type="ARBA" id="ARBA00023303"/>
    </source>
</evidence>
<evidence type="ECO:0000313" key="12">
    <source>
        <dbReference type="EMBL" id="KNC50957.1"/>
    </source>
</evidence>
<dbReference type="SUPFAM" id="SSF81324">
    <property type="entry name" value="Voltage-gated potassium channels"/>
    <property type="match status" value="4"/>
</dbReference>
<evidence type="ECO:0000313" key="13">
    <source>
        <dbReference type="Proteomes" id="UP000054408"/>
    </source>
</evidence>
<evidence type="ECO:0000256" key="9">
    <source>
        <dbReference type="SAM" id="MobiDB-lite"/>
    </source>
</evidence>
<evidence type="ECO:0000256" key="8">
    <source>
        <dbReference type="RuleBase" id="RU003857"/>
    </source>
</evidence>
<dbReference type="PANTHER" id="PTHR11003">
    <property type="entry name" value="POTASSIUM CHANNEL, SUBFAMILY K"/>
    <property type="match status" value="1"/>
</dbReference>